<feature type="transmembrane region" description="Helical" evidence="5">
    <location>
        <begin position="81"/>
        <end position="100"/>
    </location>
</feature>
<comment type="caution">
    <text evidence="7">The sequence shown here is derived from an EMBL/GenBank/DDBJ whole genome shotgun (WGS) entry which is preliminary data.</text>
</comment>
<evidence type="ECO:0000313" key="7">
    <source>
        <dbReference type="EMBL" id="MFB9715519.1"/>
    </source>
</evidence>
<evidence type="ECO:0000313" key="8">
    <source>
        <dbReference type="Proteomes" id="UP001589536"/>
    </source>
</evidence>
<name>A0ABV5UTL0_9MICC</name>
<dbReference type="PANTHER" id="PTHR23527">
    <property type="entry name" value="BLL3282 PROTEIN"/>
    <property type="match status" value="1"/>
</dbReference>
<gene>
    <name evidence="7" type="ORF">ACFFPI_15550</name>
</gene>
<keyword evidence="2 5" id="KW-0812">Transmembrane</keyword>
<dbReference type="InterPro" id="IPR036259">
    <property type="entry name" value="MFS_trans_sf"/>
</dbReference>
<evidence type="ECO:0000256" key="5">
    <source>
        <dbReference type="SAM" id="Phobius"/>
    </source>
</evidence>
<feature type="transmembrane region" description="Helical" evidence="5">
    <location>
        <begin position="250"/>
        <end position="269"/>
    </location>
</feature>
<organism evidence="7 8">
    <name type="scientific">Arthrobacter methylotrophus</name>
    <dbReference type="NCBI Taxonomy" id="121291"/>
    <lineage>
        <taxon>Bacteria</taxon>
        <taxon>Bacillati</taxon>
        <taxon>Actinomycetota</taxon>
        <taxon>Actinomycetes</taxon>
        <taxon>Micrococcales</taxon>
        <taxon>Micrococcaceae</taxon>
        <taxon>Arthrobacter</taxon>
    </lineage>
</organism>
<dbReference type="Proteomes" id="UP001589536">
    <property type="component" value="Unassembled WGS sequence"/>
</dbReference>
<comment type="subcellular location">
    <subcellularLocation>
        <location evidence="1">Cell membrane</location>
        <topology evidence="1">Multi-pass membrane protein</topology>
    </subcellularLocation>
</comment>
<dbReference type="Gene3D" id="1.20.1250.20">
    <property type="entry name" value="MFS general substrate transporter like domains"/>
    <property type="match status" value="2"/>
</dbReference>
<evidence type="ECO:0000256" key="1">
    <source>
        <dbReference type="ARBA" id="ARBA00004651"/>
    </source>
</evidence>
<sequence length="415" mass="43006">MTTAVARSATPGLMRLGVVLTLATGIGPLLTTGVSALGPLLARDLHLTRLEFGSFAVVACVSAAILSTPLGWAADRLSQRTGILMLHGFGLCAMVAAALSQSMAGLWVSAVFGGAALGLANPLTNGMVALRVEPGRRGMLVGVKQTGVQLIQVFTSLAYPLAATLVSWQAGFLVGAAVTLLSLWVALHYLHVRPQCTAPPRASRNGPRRVKAIGLAWLVAYAFLSGVQYQTLATYLPLFAFEGLHLRAEIAALCGVVLGVSGLVSRLVWGRLTERFRAPGVPLALIAVFSAVAVGLVAGSSLWGTQVLMWTGTALYGLSGNAAMVILLTVVMRLVPGSQAGAATGRISMGLFAGFAAGPVLFGLLTDHSGYAAGWVSLLAASVMMILAPLGLRRLAVPDQPKKQTATDLRPADTH</sequence>
<dbReference type="RefSeq" id="WP_345046605.1">
    <property type="nucleotide sequence ID" value="NZ_BAABED010000001.1"/>
</dbReference>
<dbReference type="InterPro" id="IPR052952">
    <property type="entry name" value="MFS-Transporter"/>
</dbReference>
<feature type="transmembrane region" description="Helical" evidence="5">
    <location>
        <begin position="210"/>
        <end position="230"/>
    </location>
</feature>
<reference evidence="7 8" key="1">
    <citation type="submission" date="2024-09" db="EMBL/GenBank/DDBJ databases">
        <authorList>
            <person name="Sun Q."/>
            <person name="Mori K."/>
        </authorList>
    </citation>
    <scope>NUCLEOTIDE SEQUENCE [LARGE SCALE GENOMIC DNA]</scope>
    <source>
        <strain evidence="7 8">JCM 13519</strain>
    </source>
</reference>
<feature type="transmembrane region" description="Helical" evidence="5">
    <location>
        <begin position="372"/>
        <end position="392"/>
    </location>
</feature>
<feature type="transmembrane region" description="Helical" evidence="5">
    <location>
        <begin position="315"/>
        <end position="335"/>
    </location>
</feature>
<dbReference type="PROSITE" id="PS50850">
    <property type="entry name" value="MFS"/>
    <property type="match status" value="1"/>
</dbReference>
<protein>
    <submittedName>
        <fullName evidence="7">MFS transporter</fullName>
    </submittedName>
</protein>
<dbReference type="InterPro" id="IPR011701">
    <property type="entry name" value="MFS"/>
</dbReference>
<feature type="transmembrane region" description="Helical" evidence="5">
    <location>
        <begin position="168"/>
        <end position="190"/>
    </location>
</feature>
<evidence type="ECO:0000256" key="3">
    <source>
        <dbReference type="ARBA" id="ARBA00022989"/>
    </source>
</evidence>
<dbReference type="InterPro" id="IPR020846">
    <property type="entry name" value="MFS_dom"/>
</dbReference>
<keyword evidence="3 5" id="KW-1133">Transmembrane helix</keyword>
<feature type="transmembrane region" description="Helical" evidence="5">
    <location>
        <begin position="52"/>
        <end position="74"/>
    </location>
</feature>
<feature type="transmembrane region" description="Helical" evidence="5">
    <location>
        <begin position="347"/>
        <end position="366"/>
    </location>
</feature>
<feature type="transmembrane region" description="Helical" evidence="5">
    <location>
        <begin position="106"/>
        <end position="130"/>
    </location>
</feature>
<proteinExistence type="predicted"/>
<accession>A0ABV5UTL0</accession>
<dbReference type="PANTHER" id="PTHR23527:SF1">
    <property type="entry name" value="BLL3282 PROTEIN"/>
    <property type="match status" value="1"/>
</dbReference>
<evidence type="ECO:0000259" key="6">
    <source>
        <dbReference type="PROSITE" id="PS50850"/>
    </source>
</evidence>
<feature type="transmembrane region" description="Helical" evidence="5">
    <location>
        <begin position="142"/>
        <end position="162"/>
    </location>
</feature>
<feature type="domain" description="Major facilitator superfamily (MFS) profile" evidence="6">
    <location>
        <begin position="16"/>
        <end position="400"/>
    </location>
</feature>
<dbReference type="EMBL" id="JBHMBH010000031">
    <property type="protein sequence ID" value="MFB9715519.1"/>
    <property type="molecule type" value="Genomic_DNA"/>
</dbReference>
<evidence type="ECO:0000256" key="2">
    <source>
        <dbReference type="ARBA" id="ARBA00022692"/>
    </source>
</evidence>
<dbReference type="SUPFAM" id="SSF103473">
    <property type="entry name" value="MFS general substrate transporter"/>
    <property type="match status" value="1"/>
</dbReference>
<dbReference type="Pfam" id="PF07690">
    <property type="entry name" value="MFS_1"/>
    <property type="match status" value="1"/>
</dbReference>
<feature type="transmembrane region" description="Helical" evidence="5">
    <location>
        <begin position="281"/>
        <end position="303"/>
    </location>
</feature>
<keyword evidence="8" id="KW-1185">Reference proteome</keyword>
<evidence type="ECO:0000256" key="4">
    <source>
        <dbReference type="ARBA" id="ARBA00023136"/>
    </source>
</evidence>
<keyword evidence="4 5" id="KW-0472">Membrane</keyword>